<dbReference type="RefSeq" id="WP_008624186.1">
    <property type="nucleotide sequence ID" value="NZ_AMZY02000005.1"/>
</dbReference>
<dbReference type="eggNOG" id="ENOG50341ZI">
    <property type="taxonomic scope" value="Bacteria"/>
</dbReference>
<comment type="caution">
    <text evidence="1">The sequence shown here is derived from an EMBL/GenBank/DDBJ whole genome shotgun (WGS) entry which is preliminary data.</text>
</comment>
<name>M7XB21_9BACT</name>
<dbReference type="Proteomes" id="UP000010953">
    <property type="component" value="Unassembled WGS sequence"/>
</dbReference>
<sequence>MFWIKINKQKLQLPDDFKVDLIIEQPLTMQDRIPVPYTTSFDIAPTPYNRKLLGHPERVNKRNTKYLFEDAEIGYGAVRIYRGSLQVKEVAGRISAFFQASDDLDKIRQNMNEIDLGRIEFGVPVTLLRTYYEIRTNPYWEIDQPNALVFDAVAKAYKDEWLAAHDNLREYAAAPIRVEGSWPTQFFDGDLFHMNTQAATNLFFNGNLSPIKLNIDGITIDEWAHAVMFPQIRASYFIEKILGIESADNPFRVGELNKIVITSYHHPNFRQDIISKWKGMLLENTYPVESTPAELLYLDLKSYQPAIPANEMLKSLLNLVCGTMFRIRDSYVLKLNKDVFADSSFEDWDKILGSRLQLGREDAQAYIYGYSDMNEDEPKIDTNITLADIEALHAADVDEVTGEQLYYVTSTNQIILKKLAPKASGSDPDEFIYEVKGNGVSKNDSSSGYTVIPQFGPLKMAPVLDIGTFRIVQPRPTQFKYMPIWNGTRDSNFRPHLMIYWGLIENPLIVGFEQYPYLSYHNYGPDGTRLGDLSLAWDGDDGLIPNYHQAFKDWIETDKLTAYGEFILSPNRLKDLDLSKKVNVRNKLWYIKKMTVPLTKKKIEPALVDLVEADPFRPTGVFDSTFDNTFE</sequence>
<proteinExistence type="predicted"/>
<dbReference type="EMBL" id="AMZY02000005">
    <property type="protein sequence ID" value="EMS34630.1"/>
    <property type="molecule type" value="Genomic_DNA"/>
</dbReference>
<organism evidence="1 2">
    <name type="scientific">Mariniradius saccharolyticus AK6</name>
    <dbReference type="NCBI Taxonomy" id="1239962"/>
    <lineage>
        <taxon>Bacteria</taxon>
        <taxon>Pseudomonadati</taxon>
        <taxon>Bacteroidota</taxon>
        <taxon>Cytophagia</taxon>
        <taxon>Cytophagales</taxon>
        <taxon>Cyclobacteriaceae</taxon>
        <taxon>Mariniradius</taxon>
    </lineage>
</organism>
<dbReference type="OrthoDB" id="1287238at2"/>
<dbReference type="AlphaFoldDB" id="M7XB21"/>
<accession>M7XB21</accession>
<dbReference type="InParanoid" id="M7XB21"/>
<keyword evidence="2" id="KW-1185">Reference proteome</keyword>
<protein>
    <submittedName>
        <fullName evidence="1">Uncharacterized protein</fullName>
    </submittedName>
</protein>
<evidence type="ECO:0000313" key="1">
    <source>
        <dbReference type="EMBL" id="EMS34630.1"/>
    </source>
</evidence>
<evidence type="ECO:0000313" key="2">
    <source>
        <dbReference type="Proteomes" id="UP000010953"/>
    </source>
</evidence>
<reference evidence="1" key="1">
    <citation type="submission" date="2013-01" db="EMBL/GenBank/DDBJ databases">
        <title>Genome assembly of Mariniradius saccharolyticus AK6.</title>
        <authorList>
            <person name="Vaidya B."/>
            <person name="Khatri I."/>
            <person name="Tanuku N.R.S."/>
            <person name="Subramanian S."/>
            <person name="Pinnaka A."/>
        </authorList>
    </citation>
    <scope>NUCLEOTIDE SEQUENCE [LARGE SCALE GENOMIC DNA]</scope>
    <source>
        <strain evidence="1">AK6</strain>
    </source>
</reference>
<dbReference type="STRING" id="1239962.C943_03317"/>
<gene>
    <name evidence="1" type="ORF">C943_03317</name>
</gene>